<organism evidence="1 2">
    <name type="scientific">Paenibacillus anaericanus</name>
    <dbReference type="NCBI Taxonomy" id="170367"/>
    <lineage>
        <taxon>Bacteria</taxon>
        <taxon>Bacillati</taxon>
        <taxon>Bacillota</taxon>
        <taxon>Bacilli</taxon>
        <taxon>Bacillales</taxon>
        <taxon>Paenibacillaceae</taxon>
        <taxon>Paenibacillus</taxon>
    </lineage>
</organism>
<name>A0A3S1DMV1_9BACL</name>
<keyword evidence="2" id="KW-1185">Reference proteome</keyword>
<evidence type="ECO:0000313" key="2">
    <source>
        <dbReference type="Proteomes" id="UP000279446"/>
    </source>
</evidence>
<sequence>MEDFYGIVIQQSLKDHKTADILDIVAHKMIGTWDFLFVRVREQQLHETIIELQANMIDVDLDCWYNHFFKNDALVVVYQDQVFQTTVDSQTWEDVVQYGLDHGIPIEQLDFNPRTLRDCCDFFEIKMT</sequence>
<evidence type="ECO:0000313" key="1">
    <source>
        <dbReference type="EMBL" id="RUT48100.1"/>
    </source>
</evidence>
<gene>
    <name evidence="1" type="ORF">EJP82_02875</name>
</gene>
<accession>A0A3S1DMV1</accession>
<dbReference type="OrthoDB" id="2682438at2"/>
<dbReference type="AlphaFoldDB" id="A0A3S1DMV1"/>
<comment type="caution">
    <text evidence="1">The sequence shown here is derived from an EMBL/GenBank/DDBJ whole genome shotgun (WGS) entry which is preliminary data.</text>
</comment>
<dbReference type="Proteomes" id="UP000279446">
    <property type="component" value="Unassembled WGS sequence"/>
</dbReference>
<reference evidence="1 2" key="1">
    <citation type="submission" date="2018-12" db="EMBL/GenBank/DDBJ databases">
        <authorList>
            <person name="Sun L."/>
            <person name="Chen Z."/>
        </authorList>
    </citation>
    <scope>NUCLEOTIDE SEQUENCE [LARGE SCALE GENOMIC DNA]</scope>
    <source>
        <strain evidence="1 2">DSM 15890</strain>
    </source>
</reference>
<protein>
    <submittedName>
        <fullName evidence="1">Uncharacterized protein</fullName>
    </submittedName>
</protein>
<proteinExistence type="predicted"/>
<dbReference type="RefSeq" id="WP_127190519.1">
    <property type="nucleotide sequence ID" value="NZ_RZNY01000002.1"/>
</dbReference>
<dbReference type="EMBL" id="RZNY01000002">
    <property type="protein sequence ID" value="RUT48100.1"/>
    <property type="molecule type" value="Genomic_DNA"/>
</dbReference>